<dbReference type="InterPro" id="IPR002491">
    <property type="entry name" value="ABC_transptr_periplasmic_BD"/>
</dbReference>
<organism evidence="7 8">
    <name type="scientific">Streptomyces stramineus</name>
    <dbReference type="NCBI Taxonomy" id="173861"/>
    <lineage>
        <taxon>Bacteria</taxon>
        <taxon>Bacillati</taxon>
        <taxon>Actinomycetota</taxon>
        <taxon>Actinomycetes</taxon>
        <taxon>Kitasatosporales</taxon>
        <taxon>Streptomycetaceae</taxon>
        <taxon>Streptomyces</taxon>
    </lineage>
</organism>
<keyword evidence="3" id="KW-0813">Transport</keyword>
<dbReference type="PROSITE" id="PS51257">
    <property type="entry name" value="PROKAR_LIPOPROTEIN"/>
    <property type="match status" value="1"/>
</dbReference>
<comment type="subcellular location">
    <subcellularLocation>
        <location evidence="1">Cell envelope</location>
    </subcellularLocation>
</comment>
<evidence type="ECO:0000259" key="6">
    <source>
        <dbReference type="PROSITE" id="PS50983"/>
    </source>
</evidence>
<dbReference type="Gene3D" id="3.40.50.1980">
    <property type="entry name" value="Nitrogenase molybdenum iron protein domain"/>
    <property type="match status" value="2"/>
</dbReference>
<name>A0ABN0ZJE4_9ACTN</name>
<dbReference type="Pfam" id="PF01497">
    <property type="entry name" value="Peripla_BP_2"/>
    <property type="match status" value="1"/>
</dbReference>
<dbReference type="CDD" id="cd01146">
    <property type="entry name" value="FhuD"/>
    <property type="match status" value="1"/>
</dbReference>
<accession>A0ABN0ZJE4</accession>
<reference evidence="7 8" key="1">
    <citation type="journal article" date="2019" name="Int. J. Syst. Evol. Microbiol.">
        <title>The Global Catalogue of Microorganisms (GCM) 10K type strain sequencing project: providing services to taxonomists for standard genome sequencing and annotation.</title>
        <authorList>
            <consortium name="The Broad Institute Genomics Platform"/>
            <consortium name="The Broad Institute Genome Sequencing Center for Infectious Disease"/>
            <person name="Wu L."/>
            <person name="Ma J."/>
        </authorList>
    </citation>
    <scope>NUCLEOTIDE SEQUENCE [LARGE SCALE GENOMIC DNA]</scope>
    <source>
        <strain evidence="7 8">JCM 10649</strain>
    </source>
</reference>
<keyword evidence="4 5" id="KW-0732">Signal</keyword>
<dbReference type="PANTHER" id="PTHR30532">
    <property type="entry name" value="IRON III DICITRATE-BINDING PERIPLASMIC PROTEIN"/>
    <property type="match status" value="1"/>
</dbReference>
<dbReference type="Proteomes" id="UP001499895">
    <property type="component" value="Unassembled WGS sequence"/>
</dbReference>
<feature type="domain" description="Fe/B12 periplasmic-binding" evidence="6">
    <location>
        <begin position="61"/>
        <end position="324"/>
    </location>
</feature>
<sequence>MSPTSSRRLLTGGALAVTAALALTACGSSDSQDTESKPGDGGTHVVKTAMGDVKVKNRPQRVVVLDTAELDSAITLGVKPVGATRADVASGFLNYLPKDKVDGIQDIGKIGAPNLETIAGLKPDLILGNKVRDAARYKELSKIAPTVMTETTGYPWKDNFTRHAEALGRTAEAQKAVDAYRAHAGQVTEALGGKDKAAAVKVNMVRFVEGADIRIYGRKNYIATVLADAGVGRPAIADQAKDGFSYDVSPEQIDKADTDVIFTSTYGDAEKSKESATTGGTLWKNMRAVKDGKVFKVDDQLWIQGIGYTAAHKILDELKADLTK</sequence>
<keyword evidence="8" id="KW-1185">Reference proteome</keyword>
<dbReference type="PANTHER" id="PTHR30532:SF25">
    <property type="entry name" value="IRON(III) DICITRATE-BINDING PERIPLASMIC PROTEIN"/>
    <property type="match status" value="1"/>
</dbReference>
<evidence type="ECO:0000313" key="7">
    <source>
        <dbReference type="EMBL" id="GAA0449898.1"/>
    </source>
</evidence>
<comment type="similarity">
    <text evidence="2">Belongs to the bacterial solute-binding protein 8 family.</text>
</comment>
<gene>
    <name evidence="7" type="ORF">GCM10009544_10930</name>
</gene>
<evidence type="ECO:0000256" key="4">
    <source>
        <dbReference type="ARBA" id="ARBA00022729"/>
    </source>
</evidence>
<evidence type="ECO:0000256" key="1">
    <source>
        <dbReference type="ARBA" id="ARBA00004196"/>
    </source>
</evidence>
<evidence type="ECO:0000256" key="3">
    <source>
        <dbReference type="ARBA" id="ARBA00022448"/>
    </source>
</evidence>
<feature type="chain" id="PRO_5046183805" evidence="5">
    <location>
        <begin position="23"/>
        <end position="324"/>
    </location>
</feature>
<protein>
    <submittedName>
        <fullName evidence="7">Iron-siderophore ABC transporter substrate-binding protein</fullName>
    </submittedName>
</protein>
<comment type="caution">
    <text evidence="7">The sequence shown here is derived from an EMBL/GenBank/DDBJ whole genome shotgun (WGS) entry which is preliminary data.</text>
</comment>
<feature type="signal peptide" evidence="5">
    <location>
        <begin position="1"/>
        <end position="22"/>
    </location>
</feature>
<dbReference type="PROSITE" id="PS50983">
    <property type="entry name" value="FE_B12_PBP"/>
    <property type="match status" value="1"/>
</dbReference>
<evidence type="ECO:0000313" key="8">
    <source>
        <dbReference type="Proteomes" id="UP001499895"/>
    </source>
</evidence>
<proteinExistence type="inferred from homology"/>
<dbReference type="EMBL" id="BAAAHB010000006">
    <property type="protein sequence ID" value="GAA0449898.1"/>
    <property type="molecule type" value="Genomic_DNA"/>
</dbReference>
<evidence type="ECO:0000256" key="5">
    <source>
        <dbReference type="SAM" id="SignalP"/>
    </source>
</evidence>
<dbReference type="InterPro" id="IPR051313">
    <property type="entry name" value="Bact_iron-sidero_bind"/>
</dbReference>
<dbReference type="RefSeq" id="WP_344086403.1">
    <property type="nucleotide sequence ID" value="NZ_BAAAHB010000006.1"/>
</dbReference>
<evidence type="ECO:0000256" key="2">
    <source>
        <dbReference type="ARBA" id="ARBA00008814"/>
    </source>
</evidence>
<dbReference type="SUPFAM" id="SSF53807">
    <property type="entry name" value="Helical backbone' metal receptor"/>
    <property type="match status" value="1"/>
</dbReference>